<reference evidence="3 4" key="1">
    <citation type="submission" date="2023-02" db="EMBL/GenBank/DDBJ databases">
        <title>LHISI_Scaffold_Assembly.</title>
        <authorList>
            <person name="Stuart O.P."/>
            <person name="Cleave R."/>
            <person name="Magrath M.J.L."/>
            <person name="Mikheyev A.S."/>
        </authorList>
    </citation>
    <scope>NUCLEOTIDE SEQUENCE [LARGE SCALE GENOMIC DNA]</scope>
    <source>
        <strain evidence="3">Daus_M_001</strain>
        <tissue evidence="3">Leg muscle</tissue>
    </source>
</reference>
<sequence length="721" mass="80588">MVLYLRGGWFTAGTSGKDMIGLAAVREKTFYNWIGPTRSENFDKGVGGETLRQIAPFIPNRLLRVHSYIQELLSYELPSGEVGNTQAQVCTARRMTIVLFTDDRMTCVECGCALYANVLGHALIAVVEWYVMASLPACPGEGTTSIHAALISEVHDIPMDVLIRPFPPEVDEEKVKSIMDTLELLFLARWRNTISCFVSCLGTDSTINYHFMFVVRNARNVSNVQQLFVDNDTGIVEFLFSAIGAVLSVRLPLPSAAALAHNVLRSIVCDIHACGKFSLIVAETADVAGVEQLSINIRIVKDLEPEELFLGLYSTSSTTGESLFKPIMDVLCRPNIQLQNMHGQCYDGAADMSDMFKGLNLALQDAARQTTLIRDCLQWSNDVAVIISYSPKRKAQFAEICLVNEENVSSGVHPLCPTRLTARVASISGILNTYNSVLAMLSNIAESKEEISSRARGLLDQLTHAEVYLGFLVYREVFTPRELLSRVLQDTKVTVAGGCEAISCTIIRNGKKFVDLWTEMTEQAKILELEEPKLPRNRRNPKQYDYDESTSAPSHQSWRDLDEIGKRFNQPGYEKCRNIESCLLSSPVEWNTSTTNCLQDLGSNILNFRCKLNMLPKLVPSVNSVNDIVVAFKALHPETRYLFPELEKNFKLLLVVPSSSATAEQSFSMLQRIKTFLRSTMSQSRLTHLCILNVHEERAQASNINSVMKEFVNNDYNHTIF</sequence>
<dbReference type="Proteomes" id="UP001159363">
    <property type="component" value="Chromosome 4"/>
</dbReference>
<gene>
    <name evidence="3" type="ORF">PR048_015888</name>
</gene>
<name>A0ABQ9HIQ7_9NEOP</name>
<dbReference type="PANTHER" id="PTHR45749">
    <property type="match status" value="1"/>
</dbReference>
<evidence type="ECO:0000259" key="2">
    <source>
        <dbReference type="Pfam" id="PF05699"/>
    </source>
</evidence>
<dbReference type="InterPro" id="IPR036086">
    <property type="entry name" value="ParB/Sulfiredoxin_sf"/>
</dbReference>
<dbReference type="Gene3D" id="3.90.1530.10">
    <property type="entry name" value="Conserved hypothetical protein from pyrococcus furiosus pfu- 392566-001, ParB domain"/>
    <property type="match status" value="1"/>
</dbReference>
<comment type="caution">
    <text evidence="3">The sequence shown here is derived from an EMBL/GenBank/DDBJ whole genome shotgun (WGS) entry which is preliminary data.</text>
</comment>
<evidence type="ECO:0000313" key="4">
    <source>
        <dbReference type="Proteomes" id="UP001159363"/>
    </source>
</evidence>
<proteinExistence type="predicted"/>
<dbReference type="InterPro" id="IPR008906">
    <property type="entry name" value="HATC_C_dom"/>
</dbReference>
<dbReference type="PANTHER" id="PTHR45749:SF14">
    <property type="entry name" value="TTF-TYPE DOMAIN-CONTAINING PROTEIN"/>
    <property type="match status" value="1"/>
</dbReference>
<accession>A0ABQ9HIQ7</accession>
<organism evidence="3 4">
    <name type="scientific">Dryococelus australis</name>
    <dbReference type="NCBI Taxonomy" id="614101"/>
    <lineage>
        <taxon>Eukaryota</taxon>
        <taxon>Metazoa</taxon>
        <taxon>Ecdysozoa</taxon>
        <taxon>Arthropoda</taxon>
        <taxon>Hexapoda</taxon>
        <taxon>Insecta</taxon>
        <taxon>Pterygota</taxon>
        <taxon>Neoptera</taxon>
        <taxon>Polyneoptera</taxon>
        <taxon>Phasmatodea</taxon>
        <taxon>Verophasmatodea</taxon>
        <taxon>Anareolatae</taxon>
        <taxon>Phasmatidae</taxon>
        <taxon>Eurycanthinae</taxon>
        <taxon>Dryococelus</taxon>
    </lineage>
</organism>
<protein>
    <recommendedName>
        <fullName evidence="2">HAT C-terminal dimerisation domain-containing protein</fullName>
    </recommendedName>
</protein>
<dbReference type="EMBL" id="JARBHB010000005">
    <property type="protein sequence ID" value="KAJ8884031.1"/>
    <property type="molecule type" value="Genomic_DNA"/>
</dbReference>
<feature type="non-terminal residue" evidence="3">
    <location>
        <position position="721"/>
    </location>
</feature>
<evidence type="ECO:0000256" key="1">
    <source>
        <dbReference type="SAM" id="MobiDB-lite"/>
    </source>
</evidence>
<dbReference type="SUPFAM" id="SSF110849">
    <property type="entry name" value="ParB/Sulfiredoxin"/>
    <property type="match status" value="1"/>
</dbReference>
<feature type="region of interest" description="Disordered" evidence="1">
    <location>
        <begin position="537"/>
        <end position="557"/>
    </location>
</feature>
<feature type="domain" description="HAT C-terminal dimerisation" evidence="2">
    <location>
        <begin position="642"/>
        <end position="695"/>
    </location>
</feature>
<keyword evidence="4" id="KW-1185">Reference proteome</keyword>
<evidence type="ECO:0000313" key="3">
    <source>
        <dbReference type="EMBL" id="KAJ8884031.1"/>
    </source>
</evidence>
<dbReference type="Pfam" id="PF05699">
    <property type="entry name" value="Dimer_Tnp_hAT"/>
    <property type="match status" value="1"/>
</dbReference>